<evidence type="ECO:0000313" key="2">
    <source>
        <dbReference type="Proteomes" id="UP001152747"/>
    </source>
</evidence>
<proteinExistence type="predicted"/>
<protein>
    <submittedName>
        <fullName evidence="1">Uncharacterized protein</fullName>
    </submittedName>
</protein>
<dbReference type="AlphaFoldDB" id="A0A9P1IER7"/>
<comment type="caution">
    <text evidence="1">The sequence shown here is derived from an EMBL/GenBank/DDBJ whole genome shotgun (WGS) entry which is preliminary data.</text>
</comment>
<sequence>MSSLAENDIAILETSILSAYQEAGLKGVDEYFRPDFRAVFKDGQEFDKKTYLKLLAGFKIRRIFEKVHDAYFEPKNVLVVSYFHLGGQHQYDAKLVENRALLGGYQFVEIRPSY</sequence>
<keyword evidence="2" id="KW-1185">Reference proteome</keyword>
<name>A0A9P1IER7_9PELO</name>
<dbReference type="EMBL" id="CANHGI010000002">
    <property type="protein sequence ID" value="CAI5443690.1"/>
    <property type="molecule type" value="Genomic_DNA"/>
</dbReference>
<accession>A0A9P1IER7</accession>
<evidence type="ECO:0000313" key="1">
    <source>
        <dbReference type="EMBL" id="CAI5443690.1"/>
    </source>
</evidence>
<gene>
    <name evidence="1" type="ORF">CAMP_LOCUS6327</name>
</gene>
<organism evidence="1 2">
    <name type="scientific">Caenorhabditis angaria</name>
    <dbReference type="NCBI Taxonomy" id="860376"/>
    <lineage>
        <taxon>Eukaryota</taxon>
        <taxon>Metazoa</taxon>
        <taxon>Ecdysozoa</taxon>
        <taxon>Nematoda</taxon>
        <taxon>Chromadorea</taxon>
        <taxon>Rhabditida</taxon>
        <taxon>Rhabditina</taxon>
        <taxon>Rhabditomorpha</taxon>
        <taxon>Rhabditoidea</taxon>
        <taxon>Rhabditidae</taxon>
        <taxon>Peloderinae</taxon>
        <taxon>Caenorhabditis</taxon>
    </lineage>
</organism>
<dbReference type="Proteomes" id="UP001152747">
    <property type="component" value="Unassembled WGS sequence"/>
</dbReference>
<reference evidence="1" key="1">
    <citation type="submission" date="2022-11" db="EMBL/GenBank/DDBJ databases">
        <authorList>
            <person name="Kikuchi T."/>
        </authorList>
    </citation>
    <scope>NUCLEOTIDE SEQUENCE</scope>
    <source>
        <strain evidence="1">PS1010</strain>
    </source>
</reference>